<evidence type="ECO:0000256" key="1">
    <source>
        <dbReference type="ARBA" id="ARBA00006538"/>
    </source>
</evidence>
<evidence type="ECO:0000259" key="3">
    <source>
        <dbReference type="Pfam" id="PF13622"/>
    </source>
</evidence>
<dbReference type="Gene3D" id="2.40.160.210">
    <property type="entry name" value="Acyl-CoA thioesterase, double hotdog domain"/>
    <property type="match status" value="1"/>
</dbReference>
<name>A0A2T2ZW01_9PEZI</name>
<feature type="domain" description="Acyl-CoA thioesterase-like N-terminal HotDog" evidence="3">
    <location>
        <begin position="25"/>
        <end position="118"/>
    </location>
</feature>
<evidence type="ECO:0000256" key="2">
    <source>
        <dbReference type="ARBA" id="ARBA00022801"/>
    </source>
</evidence>
<dbReference type="InterPro" id="IPR003703">
    <property type="entry name" value="Acyl_CoA_thio"/>
</dbReference>
<dbReference type="PANTHER" id="PTHR11066:SF35">
    <property type="entry name" value="ACYL-COA THIOESTERASE II"/>
    <property type="match status" value="1"/>
</dbReference>
<keyword evidence="6" id="KW-1185">Reference proteome</keyword>
<dbReference type="STRING" id="2025994.A0A2T2ZW01"/>
<dbReference type="Pfam" id="PF13622">
    <property type="entry name" value="4HBT_3"/>
    <property type="match status" value="1"/>
</dbReference>
<dbReference type="InterPro" id="IPR049450">
    <property type="entry name" value="ACOT8-like_C"/>
</dbReference>
<dbReference type="GO" id="GO:0009062">
    <property type="term" value="P:fatty acid catabolic process"/>
    <property type="evidence" value="ECO:0007669"/>
    <property type="project" value="TreeGrafter"/>
</dbReference>
<dbReference type="Pfam" id="PF20789">
    <property type="entry name" value="4HBT_3C"/>
    <property type="match status" value="1"/>
</dbReference>
<dbReference type="InterPro" id="IPR029069">
    <property type="entry name" value="HotDog_dom_sf"/>
</dbReference>
<dbReference type="EMBL" id="KZ678622">
    <property type="protein sequence ID" value="PSR78079.1"/>
    <property type="molecule type" value="Genomic_DNA"/>
</dbReference>
<evidence type="ECO:0000259" key="4">
    <source>
        <dbReference type="Pfam" id="PF20789"/>
    </source>
</evidence>
<proteinExistence type="inferred from homology"/>
<evidence type="ECO:0000313" key="5">
    <source>
        <dbReference type="EMBL" id="PSR78079.1"/>
    </source>
</evidence>
<dbReference type="SUPFAM" id="SSF54637">
    <property type="entry name" value="Thioesterase/thiol ester dehydrase-isomerase"/>
    <property type="match status" value="2"/>
</dbReference>
<organism evidence="5 6">
    <name type="scientific">Coniella lustricola</name>
    <dbReference type="NCBI Taxonomy" id="2025994"/>
    <lineage>
        <taxon>Eukaryota</taxon>
        <taxon>Fungi</taxon>
        <taxon>Dikarya</taxon>
        <taxon>Ascomycota</taxon>
        <taxon>Pezizomycotina</taxon>
        <taxon>Sordariomycetes</taxon>
        <taxon>Sordariomycetidae</taxon>
        <taxon>Diaporthales</taxon>
        <taxon>Schizoparmaceae</taxon>
        <taxon>Coniella</taxon>
    </lineage>
</organism>
<dbReference type="InterPro" id="IPR049449">
    <property type="entry name" value="TesB_ACOT8-like_N"/>
</dbReference>
<comment type="similarity">
    <text evidence="1">Belongs to the C/M/P thioester hydrolase family.</text>
</comment>
<gene>
    <name evidence="5" type="ORF">BD289DRAFT_486196</name>
</gene>
<feature type="domain" description="Acyl-CoA thioesterase-like C-terminal" evidence="4">
    <location>
        <begin position="199"/>
        <end position="314"/>
    </location>
</feature>
<evidence type="ECO:0000313" key="6">
    <source>
        <dbReference type="Proteomes" id="UP000241462"/>
    </source>
</evidence>
<dbReference type="GO" id="GO:0006637">
    <property type="term" value="P:acyl-CoA metabolic process"/>
    <property type="evidence" value="ECO:0007669"/>
    <property type="project" value="InterPro"/>
</dbReference>
<keyword evidence="2" id="KW-0378">Hydrolase</keyword>
<accession>A0A2T2ZW01</accession>
<dbReference type="GO" id="GO:0047617">
    <property type="term" value="F:fatty acyl-CoA hydrolase activity"/>
    <property type="evidence" value="ECO:0007669"/>
    <property type="project" value="InterPro"/>
</dbReference>
<protein>
    <submittedName>
        <fullName evidence="5">Thioesterase-like superfamily-domain-containing protein</fullName>
    </submittedName>
</protein>
<dbReference type="CDD" id="cd03444">
    <property type="entry name" value="Thioesterase_II_repeat1"/>
    <property type="match status" value="1"/>
</dbReference>
<dbReference type="CDD" id="cd03445">
    <property type="entry name" value="Thioesterase_II_repeat2"/>
    <property type="match status" value="1"/>
</dbReference>
<dbReference type="AlphaFoldDB" id="A0A2T2ZW01"/>
<dbReference type="PANTHER" id="PTHR11066">
    <property type="entry name" value="ACYL-COA THIOESTERASE"/>
    <property type="match status" value="1"/>
</dbReference>
<reference evidence="5 6" key="1">
    <citation type="journal article" date="2018" name="Mycol. Prog.">
        <title>Coniella lustricola, a new species from submerged detritus.</title>
        <authorList>
            <person name="Raudabaugh D.B."/>
            <person name="Iturriaga T."/>
            <person name="Carver A."/>
            <person name="Mondo S."/>
            <person name="Pangilinan J."/>
            <person name="Lipzen A."/>
            <person name="He G."/>
            <person name="Amirebrahimi M."/>
            <person name="Grigoriev I.V."/>
            <person name="Miller A.N."/>
        </authorList>
    </citation>
    <scope>NUCLEOTIDE SEQUENCE [LARGE SCALE GENOMIC DNA]</scope>
    <source>
        <strain evidence="5 6">B22-T-1</strain>
    </source>
</reference>
<dbReference type="Proteomes" id="UP000241462">
    <property type="component" value="Unassembled WGS sequence"/>
</dbReference>
<dbReference type="OrthoDB" id="68328at2759"/>
<sequence>MHPPLKEQFAVEKLADGSFVSAVFPGNFGNIQSIAFGGSTLAVAVRAAYATAPPDFSLYSVLGHFHGPAHTNAKLYVKVHHTRDTRTFATRRVVVTQQQTRSNGSQMERQCLELMADFHVAEPSVLTYSARPTIAYKGPEQQPTLQDLVDKALAAGKIKSSPLDKTGAMYVGLGIHLDSRTCAEGMSGQNMLGLIGPQPTDQDALHVTERVSGDWSRLRVPLDDRQDKAAALAFMMDAGLTMTALTHNHLWFHDVGPSVTTDFALRLFVPEVDLNHWHLRERKTVAGGAGRTYSEARLWDEKGTLVASMTQQCILKPKKPSSGQPSSAKPSL</sequence>
<dbReference type="InterPro" id="IPR042171">
    <property type="entry name" value="Acyl-CoA_hotdog"/>
</dbReference>
<dbReference type="GO" id="GO:0005782">
    <property type="term" value="C:peroxisomal matrix"/>
    <property type="evidence" value="ECO:0007669"/>
    <property type="project" value="UniProtKB-SubCell"/>
</dbReference>
<dbReference type="InParanoid" id="A0A2T2ZW01"/>